<dbReference type="AlphaFoldDB" id="A0AAV1RMM6"/>
<evidence type="ECO:0000313" key="4">
    <source>
        <dbReference type="EMBL" id="CAK7336489.1"/>
    </source>
</evidence>
<sequence length="1232" mass="138355">MLSGSLIKKVVMPPGAVTLDDVDLDQVSVDYVLSCVKKGGMLELSEAIRDYHDNTGLPHMVSFDFVVHCFNDERVIGLELVLVAGIDISSSFAQSSVDEFFLVTNPETSGSPPKRAPPPVPISTPAPFFPPSPVVSLASVAKSESFNSTEVQELTDSAEVRELTVDDIEDFEEDDLEEVDSVRRSRCNPNDAADIVPKLPSFATGEADLFVEVDGEYGDEEQERPPQWLVALMASSSGKPRVVGITDDDLRETAYEVLLACAGASGGLIVPSKEKKKDKRSRLMRKLGRSKTENAATNSQHATGLVGLLENMRAQMEISEAMDIRTRQGLLNALSGKVGKRMDTLLVPLELLCLQLFMLEEGLVNHPVVGFGESGRKPSDLRILLAKIEESEFRPSSAGEVQRTECLRSLREIAIPLAERPARGDLTGEICHWADGYHLNVRLYEKLLLSVFDILDEGKLTEEVEEILELLKSTWRVLGITETIHYTCYASVLFRQYVITQEHGLLKHAIHQLKKIPVKEQRGPQERLHLKSLLSKVEGEELPFFQSFLSPIQKWADKRLGDYHQNFAEDPSIMEDVVLVAMITQRLLLEESEMAMQPTSVTDRDQIESYISSSVKNAFTRTFQAVDKLDAIDEHPLALLAEEIKKLLKKESTIFTPILSQRNPQAIVVSASLLHRLYGNKLKPFLDGAEHLTEDTVSVFPAADSLELYIMALISSACAEGNMEVNFRKLTPYQIESISGTLVMRWVNSQLGRILSWVERAIQQERWEPISPQQRHGSSIVEVYRIVEETVDQFFALKVPMRPSELNGLFRGIDNAFQVYANHVIDKLAPKEDLIPPVPILTRYRKEAGIKAFVKKELFDSRMPEEIKSKEINAPATATLCVQLNTLYYAISQLNKLEDSIWERWTRRKPREQFIKKSIDEKSASFKQKGTFDGSRKDINAAIDRICEFTGTKIIFCDLKEPFIENLYKPIVAQSRLEAIIEPLDMELNELCGVIVEPLRDRIVTSLLHASLDGFLRVILDGGPSRVFCPGDAKILEDDIEVLKEFFISGGDGLPRGVVENHVARARHVIKLHSYETRELIEDLKSVSGVERQRGGSRLGADTPTLLRILCHRSDTEASQFLKKQFKIPKSSALFNPLFSLFLLNEDGLSYITSAVEIPLCMDHATRQLEQISYAKILKKEEESKVEMLKAKGKLVLRVMWRKKFLTKNLLLVKVPTWNVRGLQSVPLTDGG</sequence>
<dbReference type="PROSITE" id="PS51259">
    <property type="entry name" value="MHD2"/>
    <property type="match status" value="1"/>
</dbReference>
<feature type="domain" description="MHD1" evidence="2">
    <location>
        <begin position="697"/>
        <end position="838"/>
    </location>
</feature>
<dbReference type="PROSITE" id="PS51258">
    <property type="entry name" value="MHD1"/>
    <property type="match status" value="1"/>
</dbReference>
<evidence type="ECO:0000256" key="1">
    <source>
        <dbReference type="SAM" id="MobiDB-lite"/>
    </source>
</evidence>
<reference evidence="4 5" key="1">
    <citation type="submission" date="2024-01" db="EMBL/GenBank/DDBJ databases">
        <authorList>
            <person name="Waweru B."/>
        </authorList>
    </citation>
    <scope>NUCLEOTIDE SEQUENCE [LARGE SCALE GENOMIC DNA]</scope>
</reference>
<evidence type="ECO:0000259" key="2">
    <source>
        <dbReference type="PROSITE" id="PS51258"/>
    </source>
</evidence>
<evidence type="ECO:0000313" key="5">
    <source>
        <dbReference type="Proteomes" id="UP001314170"/>
    </source>
</evidence>
<dbReference type="Pfam" id="PF25761">
    <property type="entry name" value="TPR_PATROL1"/>
    <property type="match status" value="1"/>
</dbReference>
<feature type="domain" description="MHD2" evidence="3">
    <location>
        <begin position="974"/>
        <end position="1084"/>
    </location>
</feature>
<dbReference type="PANTHER" id="PTHR31280:SF2">
    <property type="entry name" value="PROTEIN UNC-13 HOMOLOG"/>
    <property type="match status" value="1"/>
</dbReference>
<dbReference type="Proteomes" id="UP001314170">
    <property type="component" value="Unassembled WGS sequence"/>
</dbReference>
<keyword evidence="5" id="KW-1185">Reference proteome</keyword>
<dbReference type="InterPro" id="IPR057984">
    <property type="entry name" value="PATROL1_C"/>
</dbReference>
<gene>
    <name evidence="4" type="ORF">DCAF_LOCUS11497</name>
</gene>
<dbReference type="InterPro" id="IPR014772">
    <property type="entry name" value="Munc13_dom-2"/>
</dbReference>
<protein>
    <submittedName>
        <fullName evidence="4">Uncharacterized protein</fullName>
    </submittedName>
</protein>
<accession>A0AAV1RMM6</accession>
<feature type="compositionally biased region" description="Basic residues" evidence="1">
    <location>
        <begin position="274"/>
        <end position="289"/>
    </location>
</feature>
<comment type="caution">
    <text evidence="4">The sequence shown here is derived from an EMBL/GenBank/DDBJ whole genome shotgun (WGS) entry which is preliminary data.</text>
</comment>
<dbReference type="EMBL" id="CAWUPB010000994">
    <property type="protein sequence ID" value="CAK7336489.1"/>
    <property type="molecule type" value="Genomic_DNA"/>
</dbReference>
<dbReference type="Gene3D" id="1.10.357.50">
    <property type="match status" value="1"/>
</dbReference>
<name>A0AAV1RMM6_9ROSI</name>
<evidence type="ECO:0000259" key="3">
    <source>
        <dbReference type="PROSITE" id="PS51259"/>
    </source>
</evidence>
<dbReference type="InterPro" id="IPR008528">
    <property type="entry name" value="unc-13_homologue"/>
</dbReference>
<proteinExistence type="predicted"/>
<dbReference type="PANTHER" id="PTHR31280">
    <property type="entry name" value="PROTEIN UNC-13 HOMOLOG"/>
    <property type="match status" value="1"/>
</dbReference>
<dbReference type="InterPro" id="IPR014770">
    <property type="entry name" value="Munc13_1"/>
</dbReference>
<feature type="region of interest" description="Disordered" evidence="1">
    <location>
        <begin position="273"/>
        <end position="298"/>
    </location>
</feature>
<organism evidence="4 5">
    <name type="scientific">Dovyalis caffra</name>
    <dbReference type="NCBI Taxonomy" id="77055"/>
    <lineage>
        <taxon>Eukaryota</taxon>
        <taxon>Viridiplantae</taxon>
        <taxon>Streptophyta</taxon>
        <taxon>Embryophyta</taxon>
        <taxon>Tracheophyta</taxon>
        <taxon>Spermatophyta</taxon>
        <taxon>Magnoliopsida</taxon>
        <taxon>eudicotyledons</taxon>
        <taxon>Gunneridae</taxon>
        <taxon>Pentapetalae</taxon>
        <taxon>rosids</taxon>
        <taxon>fabids</taxon>
        <taxon>Malpighiales</taxon>
        <taxon>Salicaceae</taxon>
        <taxon>Flacourtieae</taxon>
        <taxon>Dovyalis</taxon>
    </lineage>
</organism>